<accession>A0A199W8M3</accession>
<name>A0A199W8M3_ANACO</name>
<evidence type="ECO:0000259" key="2">
    <source>
        <dbReference type="PROSITE" id="PS50004"/>
    </source>
</evidence>
<dbReference type="InterPro" id="IPR000008">
    <property type="entry name" value="C2_dom"/>
</dbReference>
<dbReference type="InterPro" id="IPR035892">
    <property type="entry name" value="C2_domain_sf"/>
</dbReference>
<evidence type="ECO:0000313" key="4">
    <source>
        <dbReference type="Proteomes" id="UP000092600"/>
    </source>
</evidence>
<dbReference type="EMBL" id="LSRQ01000077">
    <property type="protein sequence ID" value="OAY85586.1"/>
    <property type="molecule type" value="Genomic_DNA"/>
</dbReference>
<gene>
    <name evidence="3" type="ORF">ACMD2_07611</name>
</gene>
<feature type="region of interest" description="Disordered" evidence="1">
    <location>
        <begin position="308"/>
        <end position="340"/>
    </location>
</feature>
<organism evidence="3 4">
    <name type="scientific">Ananas comosus</name>
    <name type="common">Pineapple</name>
    <name type="synonym">Ananas ananas</name>
    <dbReference type="NCBI Taxonomy" id="4615"/>
    <lineage>
        <taxon>Eukaryota</taxon>
        <taxon>Viridiplantae</taxon>
        <taxon>Streptophyta</taxon>
        <taxon>Embryophyta</taxon>
        <taxon>Tracheophyta</taxon>
        <taxon>Spermatophyta</taxon>
        <taxon>Magnoliopsida</taxon>
        <taxon>Liliopsida</taxon>
        <taxon>Poales</taxon>
        <taxon>Bromeliaceae</taxon>
        <taxon>Bromelioideae</taxon>
        <taxon>Ananas</taxon>
    </lineage>
</organism>
<dbReference type="Proteomes" id="UP000092600">
    <property type="component" value="Unassembled WGS sequence"/>
</dbReference>
<reference evidence="3 4" key="1">
    <citation type="journal article" date="2016" name="DNA Res.">
        <title>The draft genome of MD-2 pineapple using hybrid error correction of long reads.</title>
        <authorList>
            <person name="Redwan R.M."/>
            <person name="Saidin A."/>
            <person name="Kumar S.V."/>
        </authorList>
    </citation>
    <scope>NUCLEOTIDE SEQUENCE [LARGE SCALE GENOMIC DNA]</scope>
    <source>
        <strain evidence="4">cv. MD2</strain>
        <tissue evidence="3">Leaf</tissue>
    </source>
</reference>
<dbReference type="InterPro" id="IPR044750">
    <property type="entry name" value="C2_SRC2/BAP"/>
</dbReference>
<evidence type="ECO:0000313" key="3">
    <source>
        <dbReference type="EMBL" id="OAY85586.1"/>
    </source>
</evidence>
<dbReference type="SUPFAM" id="SSF49562">
    <property type="entry name" value="C2 domain (Calcium/lipid-binding domain, CaLB)"/>
    <property type="match status" value="1"/>
</dbReference>
<dbReference type="SMART" id="SM00239">
    <property type="entry name" value="C2"/>
    <property type="match status" value="1"/>
</dbReference>
<dbReference type="Pfam" id="PF00168">
    <property type="entry name" value="C2"/>
    <property type="match status" value="1"/>
</dbReference>
<protein>
    <recommendedName>
        <fullName evidence="2">C2 domain-containing protein</fullName>
    </recommendedName>
</protein>
<dbReference type="GO" id="GO:0006952">
    <property type="term" value="P:defense response"/>
    <property type="evidence" value="ECO:0007669"/>
    <property type="project" value="InterPro"/>
</dbReference>
<sequence>MGLGEGEPNCLRGPNRSSKPQTRGRCDSGPPTHPITKSKHEFGAGSPSPSDQYLTPSPSVDFSLRYSILARFKIPYQPLFLILKPPFALSHFAPHYSASRARSLSASAVAVAVAVAVAISGASAAAASAAAAMDSQLLEINLISAQRLKPPPGLRRVQSYAVAWVDPSAKLRTRVDRVGGENPTWNEKFIFHVPAGFLADDSPSAVSVEIYAAGGWYLPDSLVGTVRLLIGNERLLRRPRDAPAFAAVGIRRPSGRIHGVLNVGAAILSRVSLRAAEALAWSPAVGYRDLMGEERARIPRIPSRVRTALKDANRDATTSGRGTKEASEEEENAAEERGGSDGGVVFCGPCFMPFPRRIHLSPSDQNLQIPYPEENPTIR</sequence>
<evidence type="ECO:0000256" key="1">
    <source>
        <dbReference type="SAM" id="MobiDB-lite"/>
    </source>
</evidence>
<comment type="caution">
    <text evidence="3">The sequence shown here is derived from an EMBL/GenBank/DDBJ whole genome shotgun (WGS) entry which is preliminary data.</text>
</comment>
<dbReference type="CDD" id="cd04051">
    <property type="entry name" value="C2_SRC2_like"/>
    <property type="match status" value="1"/>
</dbReference>
<dbReference type="Gene3D" id="2.60.40.150">
    <property type="entry name" value="C2 domain"/>
    <property type="match status" value="1"/>
</dbReference>
<proteinExistence type="predicted"/>
<dbReference type="PANTHER" id="PTHR32246:SF69">
    <property type="entry name" value="CALCIUM-DEPENDENT LIPID-BINDING (CALB DOMAIN) FAMILY PROTEIN"/>
    <property type="match status" value="1"/>
</dbReference>
<feature type="domain" description="C2" evidence="2">
    <location>
        <begin position="119"/>
        <end position="244"/>
    </location>
</feature>
<dbReference type="PROSITE" id="PS50004">
    <property type="entry name" value="C2"/>
    <property type="match status" value="1"/>
</dbReference>
<feature type="region of interest" description="Disordered" evidence="1">
    <location>
        <begin position="1"/>
        <end position="54"/>
    </location>
</feature>
<dbReference type="PANTHER" id="PTHR32246">
    <property type="entry name" value="INGRESSION PROTEIN FIC1"/>
    <property type="match status" value="1"/>
</dbReference>
<dbReference type="STRING" id="4615.A0A199W8M3"/>
<dbReference type="AlphaFoldDB" id="A0A199W8M3"/>